<dbReference type="HOGENOM" id="CLU_3306449_0_0_5"/>
<accession>K7Z462</accession>
<evidence type="ECO:0000313" key="1">
    <source>
        <dbReference type="EMBL" id="AFX98803.1"/>
    </source>
</evidence>
<proteinExistence type="predicted"/>
<protein>
    <submittedName>
        <fullName evidence="1">Uncharacterized protein</fullName>
    </submittedName>
</protein>
<keyword evidence="2" id="KW-1185">Reference proteome</keyword>
<name>K7Z462_9PROT</name>
<dbReference type="STRING" id="1193729.A1OE_615"/>
<reference evidence="1 2" key="1">
    <citation type="journal article" date="2012" name="Proc. Natl. Acad. Sci. U.S.A.">
        <title>Genome streamlining and chemical defense in a coral reef symbiosis.</title>
        <authorList>
            <person name="Kwan J.C."/>
            <person name="Donia M.S."/>
            <person name="Han A.W."/>
            <person name="Hirose E."/>
            <person name="Haygood M.G."/>
            <person name="Schmidt E.W."/>
        </authorList>
    </citation>
    <scope>NUCLEOTIDE SEQUENCE [LARGE SCALE GENOMIC DNA]</scope>
    <source>
        <strain evidence="1 2">L2</strain>
    </source>
</reference>
<dbReference type="KEGG" id="thal:A1OE_615"/>
<organism evidence="1 2">
    <name type="scientific">Candidatus Endolissoclinum faulkneri L2</name>
    <dbReference type="NCBI Taxonomy" id="1193729"/>
    <lineage>
        <taxon>Bacteria</taxon>
        <taxon>Pseudomonadati</taxon>
        <taxon>Pseudomonadota</taxon>
        <taxon>Alphaproteobacteria</taxon>
        <taxon>Rhodospirillales</taxon>
        <taxon>Rhodospirillaceae</taxon>
        <taxon>Candidatus Endolissoclinum</taxon>
    </lineage>
</organism>
<dbReference type="EMBL" id="CP003539">
    <property type="protein sequence ID" value="AFX98803.1"/>
    <property type="molecule type" value="Genomic_DNA"/>
</dbReference>
<evidence type="ECO:0000313" key="2">
    <source>
        <dbReference type="Proteomes" id="UP000010077"/>
    </source>
</evidence>
<gene>
    <name evidence="1" type="ORF">A1OE_615</name>
</gene>
<dbReference type="AlphaFoldDB" id="K7Z462"/>
<sequence>MLLKAKINQNIFCVSFLIGKLQLSLVSEMKISANIYCFH</sequence>
<dbReference type="Proteomes" id="UP000010077">
    <property type="component" value="Chromosome"/>
</dbReference>